<evidence type="ECO:0000256" key="4">
    <source>
        <dbReference type="ARBA" id="ARBA00022946"/>
    </source>
</evidence>
<gene>
    <name evidence="7" type="ORF">VE01_04869</name>
</gene>
<proteinExistence type="inferred from homology"/>
<dbReference type="STRING" id="342668.A0A1B8GMU8"/>
<reference evidence="8" key="2">
    <citation type="journal article" date="2018" name="Nat. Commun.">
        <title>Extreme sensitivity to ultraviolet light in the fungal pathogen causing white-nose syndrome of bats.</title>
        <authorList>
            <person name="Palmer J.M."/>
            <person name="Drees K.P."/>
            <person name="Foster J.T."/>
            <person name="Lindner D.L."/>
        </authorList>
    </citation>
    <scope>NUCLEOTIDE SEQUENCE [LARGE SCALE GENOMIC DNA]</scope>
    <source>
        <strain evidence="8">UAMH 10579</strain>
    </source>
</reference>
<dbReference type="PANTHER" id="PTHR36091">
    <property type="entry name" value="ALTERED INHERITANCE OF MITOCHONDRIA PROTEIN 9, MITOCHONDRIAL"/>
    <property type="match status" value="1"/>
</dbReference>
<protein>
    <recommendedName>
        <fullName evidence="3">Altered inheritance of mitochondria protein 9, mitochondrial</fullName>
    </recommendedName>
    <alternativeName>
        <fullName evidence="6">Found in mitochondrial proteome protein 29</fullName>
    </alternativeName>
</protein>
<dbReference type="GO" id="GO:0005739">
    <property type="term" value="C:mitochondrion"/>
    <property type="evidence" value="ECO:0007669"/>
    <property type="project" value="UniProtKB-SubCell"/>
</dbReference>
<keyword evidence="8" id="KW-1185">Reference proteome</keyword>
<dbReference type="InterPro" id="IPR051035">
    <property type="entry name" value="Mito_inheritance_9"/>
</dbReference>
<reference evidence="7 8" key="1">
    <citation type="submission" date="2016-03" db="EMBL/GenBank/DDBJ databases">
        <title>Comparative genomics of Pseudogymnoascus destructans, the fungus causing white-nose syndrome of bats.</title>
        <authorList>
            <person name="Palmer J.M."/>
            <person name="Drees K.P."/>
            <person name="Foster J.T."/>
            <person name="Lindner D.L."/>
        </authorList>
    </citation>
    <scope>NUCLEOTIDE SEQUENCE [LARGE SCALE GENOMIC DNA]</scope>
    <source>
        <strain evidence="7 8">UAMH 10579</strain>
    </source>
</reference>
<accession>A0A1B8GMU8</accession>
<dbReference type="RefSeq" id="XP_018130894.2">
    <property type="nucleotide sequence ID" value="XM_018274337.2"/>
</dbReference>
<sequence length="449" mass="50325">MEGGFSKAFLMKRENGTEVIAKLPCRNAGPPKLTTASEVAVLQYLKQNTNLPVPGVYSWSSNILNPVGTEYIVMEKAGGVPLFQQWGKMSQLSKLDLIKGLTKLENQLASIPFPAYGSLYLRDPCPDLVRYQPLDAAEDSASSYCVGPSCERAYMLQTSDSSMDLNVDKGPWSSISAFGKAIANTQVNRITNGVQTQLGTFHHGTSAEQIALLRDTIQIMELLYTHPILSRHVQPILWHSDLHMGNILVSPDDPSRIVSLIDWQSIFILLAFLQAQWPEFLKPPANYPEGFVKPTLPDGFENLDSGDKALATLEWNQATIAKAYEVSNFLENRPAHNAMNVPRVFKELFVRCGEVSEYGVIPLRTCLIEIFENWIPLGFTGVCPYSFSDAEIRENELRFQDYPRCISPELDFEEKQRQNKELLGMFIEGMEGEKTVDEATKMWPFSNGL</sequence>
<evidence type="ECO:0000256" key="1">
    <source>
        <dbReference type="ARBA" id="ARBA00004173"/>
    </source>
</evidence>
<dbReference type="GeneID" id="28838255"/>
<dbReference type="Proteomes" id="UP000091956">
    <property type="component" value="Unassembled WGS sequence"/>
</dbReference>
<organism evidence="7 8">
    <name type="scientific">Pseudogymnoascus verrucosus</name>
    <dbReference type="NCBI Taxonomy" id="342668"/>
    <lineage>
        <taxon>Eukaryota</taxon>
        <taxon>Fungi</taxon>
        <taxon>Dikarya</taxon>
        <taxon>Ascomycota</taxon>
        <taxon>Pezizomycotina</taxon>
        <taxon>Leotiomycetes</taxon>
        <taxon>Thelebolales</taxon>
        <taxon>Thelebolaceae</taxon>
        <taxon>Pseudogymnoascus</taxon>
    </lineage>
</organism>
<name>A0A1B8GMU8_9PEZI</name>
<evidence type="ECO:0000313" key="8">
    <source>
        <dbReference type="Proteomes" id="UP000091956"/>
    </source>
</evidence>
<evidence type="ECO:0000256" key="2">
    <source>
        <dbReference type="ARBA" id="ARBA00005543"/>
    </source>
</evidence>
<dbReference type="InterPro" id="IPR011009">
    <property type="entry name" value="Kinase-like_dom_sf"/>
</dbReference>
<comment type="subcellular location">
    <subcellularLocation>
        <location evidence="1">Mitochondrion</location>
    </subcellularLocation>
</comment>
<evidence type="ECO:0000313" key="7">
    <source>
        <dbReference type="EMBL" id="OBT97161.2"/>
    </source>
</evidence>
<dbReference type="PANTHER" id="PTHR36091:SF1">
    <property type="entry name" value="ALTERED INHERITANCE OF MITOCHONDRIA PROTEIN 9, MITOCHONDRIAL"/>
    <property type="match status" value="1"/>
</dbReference>
<dbReference type="Gene3D" id="3.90.1200.10">
    <property type="match status" value="1"/>
</dbReference>
<keyword evidence="5" id="KW-0496">Mitochondrion</keyword>
<dbReference type="EMBL" id="KV460224">
    <property type="protein sequence ID" value="OBT97161.2"/>
    <property type="molecule type" value="Genomic_DNA"/>
</dbReference>
<evidence type="ECO:0000256" key="5">
    <source>
        <dbReference type="ARBA" id="ARBA00023128"/>
    </source>
</evidence>
<evidence type="ECO:0000256" key="6">
    <source>
        <dbReference type="ARBA" id="ARBA00031849"/>
    </source>
</evidence>
<dbReference type="AlphaFoldDB" id="A0A1B8GMU8"/>
<dbReference type="SUPFAM" id="SSF56112">
    <property type="entry name" value="Protein kinase-like (PK-like)"/>
    <property type="match status" value="1"/>
</dbReference>
<evidence type="ECO:0000256" key="3">
    <source>
        <dbReference type="ARBA" id="ARBA00016197"/>
    </source>
</evidence>
<comment type="similarity">
    <text evidence="2">Belongs to the AIM9 family.</text>
</comment>
<keyword evidence="4" id="KW-0809">Transit peptide</keyword>